<feature type="transmembrane region" description="Helical" evidence="1">
    <location>
        <begin position="74"/>
        <end position="96"/>
    </location>
</feature>
<dbReference type="RefSeq" id="WP_252589733.1">
    <property type="nucleotide sequence ID" value="NZ_JAMWYS010000059.1"/>
</dbReference>
<proteinExistence type="predicted"/>
<feature type="transmembrane region" description="Helical" evidence="1">
    <location>
        <begin position="116"/>
        <end position="136"/>
    </location>
</feature>
<keyword evidence="3" id="KW-1185">Reference proteome</keyword>
<keyword evidence="1" id="KW-0812">Transmembrane</keyword>
<dbReference type="Proteomes" id="UP001155182">
    <property type="component" value="Unassembled WGS sequence"/>
</dbReference>
<reference evidence="2" key="1">
    <citation type="submission" date="2022-06" db="EMBL/GenBank/DDBJ databases">
        <title>Solitalea sp. MAHUQ-68 isolated from rhizospheric soil.</title>
        <authorList>
            <person name="Huq M.A."/>
        </authorList>
    </citation>
    <scope>NUCLEOTIDE SEQUENCE</scope>
    <source>
        <strain evidence="2">MAHUQ-68</strain>
    </source>
</reference>
<name>A0A9X2JGR8_9SPHI</name>
<feature type="transmembrane region" description="Helical" evidence="1">
    <location>
        <begin position="188"/>
        <end position="207"/>
    </location>
</feature>
<evidence type="ECO:0000256" key="1">
    <source>
        <dbReference type="SAM" id="Phobius"/>
    </source>
</evidence>
<dbReference type="EMBL" id="JAMWYS010000059">
    <property type="protein sequence ID" value="MCO4294701.1"/>
    <property type="molecule type" value="Genomic_DNA"/>
</dbReference>
<dbReference type="AlphaFoldDB" id="A0A9X2JGR8"/>
<accession>A0A9X2JGR8</accession>
<comment type="caution">
    <text evidence="2">The sequence shown here is derived from an EMBL/GenBank/DDBJ whole genome shotgun (WGS) entry which is preliminary data.</text>
</comment>
<evidence type="ECO:0000313" key="3">
    <source>
        <dbReference type="Proteomes" id="UP001155182"/>
    </source>
</evidence>
<keyword evidence="1" id="KW-1133">Transmembrane helix</keyword>
<organism evidence="2 3">
    <name type="scientific">Solitalea agri</name>
    <dbReference type="NCBI Taxonomy" id="2953739"/>
    <lineage>
        <taxon>Bacteria</taxon>
        <taxon>Pseudomonadati</taxon>
        <taxon>Bacteroidota</taxon>
        <taxon>Sphingobacteriia</taxon>
        <taxon>Sphingobacteriales</taxon>
        <taxon>Sphingobacteriaceae</taxon>
        <taxon>Solitalea</taxon>
    </lineage>
</organism>
<sequence length="214" mass="23758">MDINVNKHLESLTEIRSLMEKSSKFISLSGLSGIFAGGYALLGAAAAFWANIHYNHLRIPIKDFSPEFSLQNSFLLFCLIDALLILILSIVTAFIFSKQKAAKAQQSIWDKSAQRLAINLAIPLATGGVFAIYLLLDGNYKLIAPSMLIFYGLALFNASKYTIGDIRYLGLTEIALGLINLFVTGYGFWFWCLGFGVMHIIYGLVMYRKYDSAA</sequence>
<feature type="transmembrane region" description="Helical" evidence="1">
    <location>
        <begin position="142"/>
        <end position="159"/>
    </location>
</feature>
<gene>
    <name evidence="2" type="ORF">NF867_17700</name>
</gene>
<evidence type="ECO:0000313" key="2">
    <source>
        <dbReference type="EMBL" id="MCO4294701.1"/>
    </source>
</evidence>
<feature type="transmembrane region" description="Helical" evidence="1">
    <location>
        <begin position="25"/>
        <end position="54"/>
    </location>
</feature>
<keyword evidence="1" id="KW-0472">Membrane</keyword>
<protein>
    <submittedName>
        <fullName evidence="2">Uncharacterized protein</fullName>
    </submittedName>
</protein>